<keyword evidence="7" id="KW-0472">Membrane</keyword>
<dbReference type="InterPro" id="IPR058624">
    <property type="entry name" value="MdtA-like_HH"/>
</dbReference>
<dbReference type="Pfam" id="PF25967">
    <property type="entry name" value="RND-MFP_C"/>
    <property type="match status" value="1"/>
</dbReference>
<feature type="compositionally biased region" description="Gly residues" evidence="9">
    <location>
        <begin position="390"/>
        <end position="401"/>
    </location>
</feature>
<evidence type="ECO:0000313" key="15">
    <source>
        <dbReference type="Proteomes" id="UP001352263"/>
    </source>
</evidence>
<evidence type="ECO:0000256" key="7">
    <source>
        <dbReference type="ARBA" id="ARBA00023136"/>
    </source>
</evidence>
<dbReference type="Proteomes" id="UP001352263">
    <property type="component" value="Unassembled WGS sequence"/>
</dbReference>
<dbReference type="Pfam" id="PF25876">
    <property type="entry name" value="HH_MFP_RND"/>
    <property type="match status" value="1"/>
</dbReference>
<dbReference type="EMBL" id="JAWIIV010000001">
    <property type="protein sequence ID" value="MEC4717938.1"/>
    <property type="molecule type" value="Genomic_DNA"/>
</dbReference>
<dbReference type="Gene3D" id="2.40.420.20">
    <property type="match status" value="1"/>
</dbReference>
<dbReference type="PANTHER" id="PTHR30469:SF33">
    <property type="entry name" value="SLR1207 PROTEIN"/>
    <property type="match status" value="1"/>
</dbReference>
<dbReference type="InterPro" id="IPR058626">
    <property type="entry name" value="MdtA-like_b-barrel"/>
</dbReference>
<evidence type="ECO:0000259" key="13">
    <source>
        <dbReference type="Pfam" id="PF25967"/>
    </source>
</evidence>
<feature type="domain" description="Multidrug resistance protein MdtA-like barrel-sandwich hybrid" evidence="11">
    <location>
        <begin position="74"/>
        <end position="227"/>
    </location>
</feature>
<dbReference type="InterPro" id="IPR058627">
    <property type="entry name" value="MdtA-like_C"/>
</dbReference>
<evidence type="ECO:0000313" key="14">
    <source>
        <dbReference type="EMBL" id="MEC4717938.1"/>
    </source>
</evidence>
<dbReference type="RefSeq" id="WP_326504682.1">
    <property type="nucleotide sequence ID" value="NZ_JAWIIV010000001.1"/>
</dbReference>
<evidence type="ECO:0000256" key="5">
    <source>
        <dbReference type="ARBA" id="ARBA00022519"/>
    </source>
</evidence>
<dbReference type="Pfam" id="PF25917">
    <property type="entry name" value="BSH_RND"/>
    <property type="match status" value="1"/>
</dbReference>
<dbReference type="Pfam" id="PF25944">
    <property type="entry name" value="Beta-barrel_RND"/>
    <property type="match status" value="1"/>
</dbReference>
<protein>
    <submittedName>
        <fullName evidence="14">Efflux RND transporter periplasmic adaptor subunit</fullName>
    </submittedName>
</protein>
<dbReference type="Gene3D" id="2.40.50.100">
    <property type="match status" value="1"/>
</dbReference>
<proteinExistence type="inferred from homology"/>
<feature type="domain" description="Multidrug resistance protein MdtA-like beta-barrel" evidence="12">
    <location>
        <begin position="234"/>
        <end position="308"/>
    </location>
</feature>
<evidence type="ECO:0000256" key="6">
    <source>
        <dbReference type="ARBA" id="ARBA00023054"/>
    </source>
</evidence>
<organism evidence="14 15">
    <name type="scientific">Noviherbaspirillum album</name>
    <dbReference type="NCBI Taxonomy" id="3080276"/>
    <lineage>
        <taxon>Bacteria</taxon>
        <taxon>Pseudomonadati</taxon>
        <taxon>Pseudomonadota</taxon>
        <taxon>Betaproteobacteria</taxon>
        <taxon>Burkholderiales</taxon>
        <taxon>Oxalobacteraceae</taxon>
        <taxon>Noviherbaspirillum</taxon>
    </lineage>
</organism>
<evidence type="ECO:0000256" key="9">
    <source>
        <dbReference type="SAM" id="MobiDB-lite"/>
    </source>
</evidence>
<evidence type="ECO:0000256" key="2">
    <source>
        <dbReference type="ARBA" id="ARBA00009477"/>
    </source>
</evidence>
<dbReference type="SUPFAM" id="SSF111369">
    <property type="entry name" value="HlyD-like secretion proteins"/>
    <property type="match status" value="1"/>
</dbReference>
<comment type="subcellular location">
    <subcellularLocation>
        <location evidence="1">Cell membrane</location>
    </subcellularLocation>
</comment>
<dbReference type="NCBIfam" id="TIGR01730">
    <property type="entry name" value="RND_mfp"/>
    <property type="match status" value="1"/>
</dbReference>
<dbReference type="Gene3D" id="6.10.140.1990">
    <property type="match status" value="1"/>
</dbReference>
<evidence type="ECO:0000256" key="3">
    <source>
        <dbReference type="ARBA" id="ARBA00022448"/>
    </source>
</evidence>
<keyword evidence="3" id="KW-0813">Transport</keyword>
<accession>A0ABU6J2T8</accession>
<feature type="region of interest" description="Disordered" evidence="9">
    <location>
        <begin position="379"/>
        <end position="401"/>
    </location>
</feature>
<keyword evidence="6 8" id="KW-0175">Coiled coil</keyword>
<dbReference type="InterPro" id="IPR006143">
    <property type="entry name" value="RND_pump_MFP"/>
</dbReference>
<gene>
    <name evidence="14" type="ORF">RY831_02135</name>
</gene>
<name>A0ABU6J2T8_9BURK</name>
<keyword evidence="5" id="KW-0997">Cell inner membrane</keyword>
<feature type="coiled-coil region" evidence="8">
    <location>
        <begin position="113"/>
        <end position="185"/>
    </location>
</feature>
<evidence type="ECO:0000259" key="10">
    <source>
        <dbReference type="Pfam" id="PF25876"/>
    </source>
</evidence>
<keyword evidence="4" id="KW-1003">Cell membrane</keyword>
<comment type="similarity">
    <text evidence="2">Belongs to the membrane fusion protein (MFP) (TC 8.A.1) family.</text>
</comment>
<evidence type="ECO:0000256" key="8">
    <source>
        <dbReference type="SAM" id="Coils"/>
    </source>
</evidence>
<dbReference type="Gene3D" id="2.40.30.170">
    <property type="match status" value="1"/>
</dbReference>
<comment type="caution">
    <text evidence="14">The sequence shown here is derived from an EMBL/GenBank/DDBJ whole genome shotgun (WGS) entry which is preliminary data.</text>
</comment>
<dbReference type="InterPro" id="IPR030190">
    <property type="entry name" value="MacA_alpha-hairpin_sf"/>
</dbReference>
<evidence type="ECO:0000256" key="4">
    <source>
        <dbReference type="ARBA" id="ARBA00022475"/>
    </source>
</evidence>
<evidence type="ECO:0000259" key="12">
    <source>
        <dbReference type="Pfam" id="PF25944"/>
    </source>
</evidence>
<sequence length="401" mass="42490">MWKPWKSGLAAAGRHRRKVLAGATLAGLLAVGSVVADNFLDRKDAAPVSTVAVVQGSVEKTVTSLGKLKPKDYVDVGTQVSGQLKKVHVKIGDRVSKGDLIAEIDPTVYETRVRTDRANLENLRAQLVQQQAELTLARQQANRSQELLQQNAASRESVEQAQSALKVAAARVDATQAQIKALQATLDGDIANLGYTKIHAPMSGTVVSQTSLQGQTVNANQAAPVIVRVADLETMTVWAQVAEADVVKVKAGAPAYFATLGDPEHRWRGTVRQVMPTPETINDVVLYNVLVDVDNGEQALMTDMTVQIFFVLAEARDVPVVPLTALQPSGGRDANTYRARVLTPEGVMPREVKVGVASRTTAAIVSGLAVGDKVVVPTPAPDKSAAAPAGGRGARMGGPRL</sequence>
<feature type="domain" description="Multidrug resistance protein MdtA-like C-terminal permuted SH3" evidence="13">
    <location>
        <begin position="320"/>
        <end position="376"/>
    </location>
</feature>
<dbReference type="PANTHER" id="PTHR30469">
    <property type="entry name" value="MULTIDRUG RESISTANCE PROTEIN MDTA"/>
    <property type="match status" value="1"/>
</dbReference>
<keyword evidence="15" id="KW-1185">Reference proteome</keyword>
<reference evidence="14 15" key="1">
    <citation type="submission" date="2023-10" db="EMBL/GenBank/DDBJ databases">
        <title>Noviherbaspirillum sp. CPCC 100848 genome assembly.</title>
        <authorList>
            <person name="Li X.Y."/>
            <person name="Fang X.M."/>
        </authorList>
    </citation>
    <scope>NUCLEOTIDE SEQUENCE [LARGE SCALE GENOMIC DNA]</scope>
    <source>
        <strain evidence="14 15">CPCC 100848</strain>
    </source>
</reference>
<evidence type="ECO:0000259" key="11">
    <source>
        <dbReference type="Pfam" id="PF25917"/>
    </source>
</evidence>
<evidence type="ECO:0000256" key="1">
    <source>
        <dbReference type="ARBA" id="ARBA00004236"/>
    </source>
</evidence>
<feature type="domain" description="Multidrug resistance protein MdtA-like alpha-helical hairpin" evidence="10">
    <location>
        <begin position="120"/>
        <end position="196"/>
    </location>
</feature>
<dbReference type="InterPro" id="IPR058625">
    <property type="entry name" value="MdtA-like_BSH"/>
</dbReference>